<dbReference type="Proteomes" id="UP000005204">
    <property type="component" value="Unassembled WGS sequence"/>
</dbReference>
<dbReference type="GeneID" id="101736537"/>
<sequence length="533" mass="62547">MGIYVRNLLNLRGSSVFNSNLKKLTRRYSNFPFLDLHQQITGQNLSSTCLEKIKRQHPNIDKLSHDQLKYTIQILNKFNITPLEACENAHIFCMNSITMDNYGEILRECQFIKIITKHIIKYHTLVRSRTIAKLKKDGLIKADLNLEKVLQDCFHDWPESNKRLHHFTDSTTSILQVRMCVLENYLKWRLSIETDEFQKYCKNYMSFKHKPMSDIREALDIAQNVIKFDTEVIRRNGFIISSDPVNTKLILENVESLAGFEIQDAIKIEPAILKNNYNALLEMKSILEEYRIPLEAQRRCLKIYCMCPETVRERLKELASLKEYQVLSTNPRVLSMVVHKKKMLSRLSKIQAAKKQCYSLNHLISSSKVFNNYISNFGNKVCGRDIAILISSSLNREGFDHNKEISESERLKEVLQQLRRHKFWLHTALDVVCDNLQFLKSRFNDRDIIKNCQLVLYPVTEIEQYITKLLDIRDNKEIHSQDRGNMYYNNLNYEKLTGEQILSLVLYEIEKKYHFSGDGIWGMQDGVKVESRV</sequence>
<reference evidence="1" key="2">
    <citation type="submission" date="2022-06" db="UniProtKB">
        <authorList>
            <consortium name="EnsemblMetazoa"/>
        </authorList>
    </citation>
    <scope>IDENTIFICATION</scope>
    <source>
        <strain evidence="1">p50T (Dazao)</strain>
    </source>
</reference>
<evidence type="ECO:0000313" key="2">
    <source>
        <dbReference type="Proteomes" id="UP000005204"/>
    </source>
</evidence>
<organism evidence="1 2">
    <name type="scientific">Bombyx mori</name>
    <name type="common">Silk moth</name>
    <dbReference type="NCBI Taxonomy" id="7091"/>
    <lineage>
        <taxon>Eukaryota</taxon>
        <taxon>Metazoa</taxon>
        <taxon>Ecdysozoa</taxon>
        <taxon>Arthropoda</taxon>
        <taxon>Hexapoda</taxon>
        <taxon>Insecta</taxon>
        <taxon>Pterygota</taxon>
        <taxon>Neoptera</taxon>
        <taxon>Endopterygota</taxon>
        <taxon>Lepidoptera</taxon>
        <taxon>Glossata</taxon>
        <taxon>Ditrysia</taxon>
        <taxon>Bombycoidea</taxon>
        <taxon>Bombycidae</taxon>
        <taxon>Bombycinae</taxon>
        <taxon>Bombyx</taxon>
    </lineage>
</organism>
<dbReference type="OrthoDB" id="10064535at2759"/>
<protein>
    <recommendedName>
        <fullName evidence="3">Transcription termination factor 5, mitochondrial</fullName>
    </recommendedName>
</protein>
<proteinExistence type="predicted"/>
<evidence type="ECO:0000313" key="1">
    <source>
        <dbReference type="EnsemblMetazoa" id="XP_004928512.1"/>
    </source>
</evidence>
<evidence type="ECO:0008006" key="3">
    <source>
        <dbReference type="Google" id="ProtNLM"/>
    </source>
</evidence>
<name>A0A8R1WL80_BOMMO</name>
<dbReference type="RefSeq" id="XP_004928512.1">
    <property type="nucleotide sequence ID" value="XM_004928455.5"/>
</dbReference>
<keyword evidence="2" id="KW-1185">Reference proteome</keyword>
<dbReference type="EnsemblMetazoa" id="XM_004928455.4">
    <property type="protein sequence ID" value="XP_004928512.1"/>
    <property type="gene ID" value="LOC101736537"/>
</dbReference>
<reference evidence="2" key="1">
    <citation type="journal article" date="2008" name="Insect Biochem. Mol. Biol.">
        <title>The genome of a lepidopteran model insect, the silkworm Bombyx mori.</title>
        <authorList>
            <consortium name="International Silkworm Genome Consortium"/>
        </authorList>
    </citation>
    <scope>NUCLEOTIDE SEQUENCE [LARGE SCALE GENOMIC DNA]</scope>
    <source>
        <strain evidence="2">p50T</strain>
    </source>
</reference>
<dbReference type="AlphaFoldDB" id="A0A8R1WL80"/>
<accession>A0A8R1WL80</accession>
<dbReference type="KEGG" id="bmor:101736537"/>